<keyword evidence="2" id="KW-1185">Reference proteome</keyword>
<gene>
    <name evidence="1" type="ORF">ACFO1S_21740</name>
</gene>
<proteinExistence type="predicted"/>
<dbReference type="EMBL" id="JBHSED010000055">
    <property type="protein sequence ID" value="MFC4306057.1"/>
    <property type="molecule type" value="Genomic_DNA"/>
</dbReference>
<accession>A0ABV8SGT2</accession>
<evidence type="ECO:0000313" key="1">
    <source>
        <dbReference type="EMBL" id="MFC4306057.1"/>
    </source>
</evidence>
<sequence>MIKDGAKMDDQIIRAKELFTSYDGSTFQMYRDGLFEEYKQYNIPKQLEIKWINEIIDQSIQELSIRDCKTLFRLDSIATNYQDKRILKEVLSFASRNVMSSDSIVRLLYAERIIEIIQKTKKQLDRDLRIEAYKTSFTLLEDIIKKPLIIDPGHELENYNIKDKKSLNDRANKSIERIKNDLS</sequence>
<organism evidence="1 2">
    <name type="scientific">Cohnella boryungensis</name>
    <dbReference type="NCBI Taxonomy" id="768479"/>
    <lineage>
        <taxon>Bacteria</taxon>
        <taxon>Bacillati</taxon>
        <taxon>Bacillota</taxon>
        <taxon>Bacilli</taxon>
        <taxon>Bacillales</taxon>
        <taxon>Paenibacillaceae</taxon>
        <taxon>Cohnella</taxon>
    </lineage>
</organism>
<reference evidence="2" key="1">
    <citation type="journal article" date="2019" name="Int. J. Syst. Evol. Microbiol.">
        <title>The Global Catalogue of Microorganisms (GCM) 10K type strain sequencing project: providing services to taxonomists for standard genome sequencing and annotation.</title>
        <authorList>
            <consortium name="The Broad Institute Genomics Platform"/>
            <consortium name="The Broad Institute Genome Sequencing Center for Infectious Disease"/>
            <person name="Wu L."/>
            <person name="Ma J."/>
        </authorList>
    </citation>
    <scope>NUCLEOTIDE SEQUENCE [LARGE SCALE GENOMIC DNA]</scope>
    <source>
        <strain evidence="2">CGMCC 4.1641</strain>
    </source>
</reference>
<dbReference type="Proteomes" id="UP001595755">
    <property type="component" value="Unassembled WGS sequence"/>
</dbReference>
<protein>
    <submittedName>
        <fullName evidence="1">Uncharacterized protein</fullName>
    </submittedName>
</protein>
<comment type="caution">
    <text evidence="1">The sequence shown here is derived from an EMBL/GenBank/DDBJ whole genome shotgun (WGS) entry which is preliminary data.</text>
</comment>
<name>A0ABV8SGT2_9BACL</name>
<evidence type="ECO:0000313" key="2">
    <source>
        <dbReference type="Proteomes" id="UP001595755"/>
    </source>
</evidence>